<dbReference type="AlphaFoldDB" id="A0A3N0AUV9"/>
<organism evidence="1 2">
    <name type="scientific">Slackia equolifaciens</name>
    <dbReference type="NCBI Taxonomy" id="498718"/>
    <lineage>
        <taxon>Bacteria</taxon>
        <taxon>Bacillati</taxon>
        <taxon>Actinomycetota</taxon>
        <taxon>Coriobacteriia</taxon>
        <taxon>Eggerthellales</taxon>
        <taxon>Eggerthellaceae</taxon>
        <taxon>Slackia</taxon>
    </lineage>
</organism>
<dbReference type="OrthoDB" id="3173255at2"/>
<proteinExistence type="predicted"/>
<dbReference type="Gene3D" id="1.25.10.10">
    <property type="entry name" value="Leucine-rich Repeat Variant"/>
    <property type="match status" value="1"/>
</dbReference>
<keyword evidence="2" id="KW-1185">Reference proteome</keyword>
<reference evidence="2" key="1">
    <citation type="submission" date="2018-05" db="EMBL/GenBank/DDBJ databases">
        <title>Genome Sequencing of selected type strains of the family Eggerthellaceae.</title>
        <authorList>
            <person name="Danylec N."/>
            <person name="Stoll D.A."/>
            <person name="Doetsch A."/>
            <person name="Huch M."/>
        </authorList>
    </citation>
    <scope>NUCLEOTIDE SEQUENCE [LARGE SCALE GENOMIC DNA]</scope>
    <source>
        <strain evidence="2">DSM 24851</strain>
    </source>
</reference>
<dbReference type="Proteomes" id="UP000269591">
    <property type="component" value="Unassembled WGS sequence"/>
</dbReference>
<evidence type="ECO:0000313" key="2">
    <source>
        <dbReference type="Proteomes" id="UP000269591"/>
    </source>
</evidence>
<gene>
    <name evidence="1" type="ORF">DMP06_09270</name>
</gene>
<evidence type="ECO:0000313" key="1">
    <source>
        <dbReference type="EMBL" id="RNL38438.1"/>
    </source>
</evidence>
<comment type="caution">
    <text evidence="1">The sequence shown here is derived from an EMBL/GenBank/DDBJ whole genome shotgun (WGS) entry which is preliminary data.</text>
</comment>
<protein>
    <recommendedName>
        <fullName evidence="3">HEAT repeat domain-containing protein</fullName>
    </recommendedName>
</protein>
<dbReference type="EMBL" id="QIBX01000018">
    <property type="protein sequence ID" value="RNL38438.1"/>
    <property type="molecule type" value="Genomic_DNA"/>
</dbReference>
<sequence length="201" mass="21877">MADSAKEQRMKIAELVESDSHVLGEMIKSLQGPSRRTRQNAASVFSIVASRKPELLIGHIDAFIDALNRPESQTRWECLDVLTALISLDSCACEKAIPGAESALFDEGAGSLHLSALRFLCAIGATTQARSVQVWPLIDEAIQCYHGDFEYSEMLSAVTGFAEGELDQTVKDSLKDRMAFDATSGKGALKKRSQQIVDILS</sequence>
<dbReference type="InterPro" id="IPR016024">
    <property type="entry name" value="ARM-type_fold"/>
</dbReference>
<accession>A0A3N0AUV9</accession>
<evidence type="ECO:0008006" key="3">
    <source>
        <dbReference type="Google" id="ProtNLM"/>
    </source>
</evidence>
<name>A0A3N0AUV9_9ACTN</name>
<dbReference type="InterPro" id="IPR011989">
    <property type="entry name" value="ARM-like"/>
</dbReference>
<dbReference type="SUPFAM" id="SSF48371">
    <property type="entry name" value="ARM repeat"/>
    <property type="match status" value="1"/>
</dbReference>